<evidence type="ECO:0000256" key="3">
    <source>
        <dbReference type="ARBA" id="ARBA00022691"/>
    </source>
</evidence>
<keyword evidence="3" id="KW-0949">S-adenosyl-L-methionine</keyword>
<evidence type="ECO:0000313" key="8">
    <source>
        <dbReference type="EMBL" id="KAJ5540752.1"/>
    </source>
</evidence>
<dbReference type="PROSITE" id="PS00879">
    <property type="entry name" value="ODR_DC_2_2"/>
    <property type="match status" value="1"/>
</dbReference>
<protein>
    <recommendedName>
        <fullName evidence="10">O-methyltransferase domain-containing protein</fullName>
    </recommendedName>
</protein>
<keyword evidence="9" id="KW-1185">Reference proteome</keyword>
<dbReference type="Pfam" id="PF00891">
    <property type="entry name" value="Methyltransf_2"/>
    <property type="match status" value="1"/>
</dbReference>
<feature type="domain" description="O-methyltransferase C-terminal" evidence="6">
    <location>
        <begin position="235"/>
        <end position="372"/>
    </location>
</feature>
<evidence type="ECO:0008006" key="10">
    <source>
        <dbReference type="Google" id="ProtNLM"/>
    </source>
</evidence>
<dbReference type="GO" id="GO:0032259">
    <property type="term" value="P:methylation"/>
    <property type="evidence" value="ECO:0007669"/>
    <property type="project" value="UniProtKB-KW"/>
</dbReference>
<dbReference type="PROSITE" id="PS51683">
    <property type="entry name" value="SAM_OMT_II"/>
    <property type="match status" value="1"/>
</dbReference>
<evidence type="ECO:0000256" key="2">
    <source>
        <dbReference type="ARBA" id="ARBA00022679"/>
    </source>
</evidence>
<dbReference type="InterPro" id="IPR022657">
    <property type="entry name" value="De-COase2_CS"/>
</dbReference>
<comment type="caution">
    <text evidence="8">The sequence shown here is derived from an EMBL/GenBank/DDBJ whole genome shotgun (WGS) entry which is preliminary data.</text>
</comment>
<proteinExistence type="predicted"/>
<reference evidence="8 9" key="1">
    <citation type="journal article" date="2023" name="IMA Fungus">
        <title>Comparative genomic study of the Penicillium genus elucidates a diverse pangenome and 15 lateral gene transfer events.</title>
        <authorList>
            <person name="Petersen C."/>
            <person name="Sorensen T."/>
            <person name="Nielsen M.R."/>
            <person name="Sondergaard T.E."/>
            <person name="Sorensen J.L."/>
            <person name="Fitzpatrick D.A."/>
            <person name="Frisvad J.C."/>
            <person name="Nielsen K.L."/>
        </authorList>
    </citation>
    <scope>NUCLEOTIDE SEQUENCE [LARGE SCALE GENOMIC DNA]</scope>
    <source>
        <strain evidence="8 9">IBT 35679</strain>
    </source>
</reference>
<dbReference type="GO" id="GO:0008171">
    <property type="term" value="F:O-methyltransferase activity"/>
    <property type="evidence" value="ECO:0007669"/>
    <property type="project" value="InterPro"/>
</dbReference>
<dbReference type="Pfam" id="PF08100">
    <property type="entry name" value="Dimerisation"/>
    <property type="match status" value="1"/>
</dbReference>
<dbReference type="InterPro" id="IPR036390">
    <property type="entry name" value="WH_DNA-bd_sf"/>
</dbReference>
<dbReference type="Gene3D" id="1.10.10.10">
    <property type="entry name" value="Winged helix-like DNA-binding domain superfamily/Winged helix DNA-binding domain"/>
    <property type="match status" value="1"/>
</dbReference>
<evidence type="ECO:0000256" key="5">
    <source>
        <dbReference type="SAM" id="SignalP"/>
    </source>
</evidence>
<feature type="signal peptide" evidence="5">
    <location>
        <begin position="1"/>
        <end position="18"/>
    </location>
</feature>
<name>A0AAD6GDY6_9EURO</name>
<feature type="active site" description="Proton acceptor" evidence="4">
    <location>
        <position position="301"/>
    </location>
</feature>
<keyword evidence="5" id="KW-0732">Signal</keyword>
<dbReference type="PANTHER" id="PTHR43712:SF2">
    <property type="entry name" value="O-METHYLTRANSFERASE CICE"/>
    <property type="match status" value="1"/>
</dbReference>
<organism evidence="8 9">
    <name type="scientific">Penicillium frequentans</name>
    <dbReference type="NCBI Taxonomy" id="3151616"/>
    <lineage>
        <taxon>Eukaryota</taxon>
        <taxon>Fungi</taxon>
        <taxon>Dikarya</taxon>
        <taxon>Ascomycota</taxon>
        <taxon>Pezizomycotina</taxon>
        <taxon>Eurotiomycetes</taxon>
        <taxon>Eurotiomycetidae</taxon>
        <taxon>Eurotiales</taxon>
        <taxon>Aspergillaceae</taxon>
        <taxon>Penicillium</taxon>
    </lineage>
</organism>
<feature type="domain" description="O-methyltransferase dimerisation" evidence="7">
    <location>
        <begin position="61"/>
        <end position="116"/>
    </location>
</feature>
<dbReference type="SUPFAM" id="SSF53335">
    <property type="entry name" value="S-adenosyl-L-methionine-dependent methyltransferases"/>
    <property type="match status" value="1"/>
</dbReference>
<evidence type="ECO:0000313" key="9">
    <source>
        <dbReference type="Proteomes" id="UP001220324"/>
    </source>
</evidence>
<keyword evidence="1" id="KW-0489">Methyltransferase</keyword>
<evidence type="ECO:0000259" key="7">
    <source>
        <dbReference type="Pfam" id="PF08100"/>
    </source>
</evidence>
<dbReference type="SUPFAM" id="SSF46785">
    <property type="entry name" value="Winged helix' DNA-binding domain"/>
    <property type="match status" value="1"/>
</dbReference>
<accession>A0AAD6GDY6</accession>
<feature type="chain" id="PRO_5042173523" description="O-methyltransferase domain-containing protein" evidence="5">
    <location>
        <begin position="19"/>
        <end position="397"/>
    </location>
</feature>
<evidence type="ECO:0000256" key="4">
    <source>
        <dbReference type="PIRSR" id="PIRSR005739-1"/>
    </source>
</evidence>
<evidence type="ECO:0000256" key="1">
    <source>
        <dbReference type="ARBA" id="ARBA00022603"/>
    </source>
</evidence>
<dbReference type="InterPro" id="IPR001077">
    <property type="entry name" value="COMT_C"/>
</dbReference>
<dbReference type="InterPro" id="IPR012967">
    <property type="entry name" value="COMT_dimerisation"/>
</dbReference>
<evidence type="ECO:0000259" key="6">
    <source>
        <dbReference type="Pfam" id="PF00891"/>
    </source>
</evidence>
<dbReference type="EMBL" id="JAQIZZ010000005">
    <property type="protein sequence ID" value="KAJ5540752.1"/>
    <property type="molecule type" value="Genomic_DNA"/>
</dbReference>
<dbReference type="Proteomes" id="UP001220324">
    <property type="component" value="Unassembled WGS sequence"/>
</dbReference>
<dbReference type="InterPro" id="IPR036388">
    <property type="entry name" value="WH-like_DNA-bd_sf"/>
</dbReference>
<gene>
    <name evidence="8" type="ORF">N7494_005828</name>
</gene>
<dbReference type="GO" id="GO:0046983">
    <property type="term" value="F:protein dimerization activity"/>
    <property type="evidence" value="ECO:0007669"/>
    <property type="project" value="InterPro"/>
</dbReference>
<dbReference type="InterPro" id="IPR016461">
    <property type="entry name" value="COMT-like"/>
</dbReference>
<dbReference type="Gene3D" id="3.40.50.150">
    <property type="entry name" value="Vaccinia Virus protein VP39"/>
    <property type="match status" value="1"/>
</dbReference>
<keyword evidence="2" id="KW-0808">Transferase</keyword>
<dbReference type="PANTHER" id="PTHR43712">
    <property type="entry name" value="PUTATIVE (AFU_ORTHOLOGUE AFUA_4G14580)-RELATED"/>
    <property type="match status" value="1"/>
</dbReference>
<dbReference type="PIRSF" id="PIRSF005739">
    <property type="entry name" value="O-mtase"/>
    <property type="match status" value="1"/>
</dbReference>
<dbReference type="AlphaFoldDB" id="A0AAD6GDY6"/>
<sequence>MAAQLILSVLLEAEKVLAGGLLTDPDQREELSQVCERLCLQFHSPTRRLDDLSYRLPELVAVKIAIDMGIFDTISYDEAGLTAASIASTLGIDTLLVERVMRYLVVSGLAHITTTNTYKSDPCVKDFRQGGYMRDQMIFLHDVHYQVFPKLADFLAETKYRNPDDADSAPFQMAMNTKEHFFEWLGKREKQQEAFNCLMQTSRGRKYPVKWPEIFPVQKRLSHFRGVNASKGIQYVDIGGGVGQEIETLLDTDIPDVVASSSLDERVPSHETQRFQLMGHDFFQPQPVKGADFYFLGRILHDWPDIQARQILSHIRDAMDEHSVLLVHDRVLSDVPNEIYPKDIQADFIMMAIFASLERTETQFRELFESVGLVLVQIWRPERSFESRQAVLEIMKT</sequence>
<dbReference type="InterPro" id="IPR029063">
    <property type="entry name" value="SAM-dependent_MTases_sf"/>
</dbReference>
<dbReference type="GO" id="GO:0044550">
    <property type="term" value="P:secondary metabolite biosynthetic process"/>
    <property type="evidence" value="ECO:0007669"/>
    <property type="project" value="UniProtKB-ARBA"/>
</dbReference>